<evidence type="ECO:0000313" key="2">
    <source>
        <dbReference type="Proteomes" id="UP000326994"/>
    </source>
</evidence>
<reference evidence="1 2" key="1">
    <citation type="submission" date="2019-08" db="EMBL/GenBank/DDBJ databases">
        <title>Ulvibacter marinistellae sp. nov., isolated from a starfish, Patiria pectinifera.</title>
        <authorList>
            <person name="Kawano K."/>
            <person name="Ushijima N."/>
            <person name="Kihara M."/>
            <person name="Itoh H."/>
        </authorList>
    </citation>
    <scope>NUCLEOTIDE SEQUENCE [LARGE SCALE GENOMIC DNA]</scope>
    <source>
        <strain evidence="1 2">KK4</strain>
    </source>
</reference>
<dbReference type="Proteomes" id="UP000326994">
    <property type="component" value="Unassembled WGS sequence"/>
</dbReference>
<gene>
    <name evidence="1" type="ORF">ULMS_17670</name>
</gene>
<sequence length="473" mass="55661">MFVTSEFPSENPRRQTRNYSYTNTLGLIHKKKQYRKLNNKIFELVSVIEEIKPEKVKQKKSDEPSNLKGSSVINLGKVSNIKRYNTDELGNKLNYSQDLKGGGHIRFNNENYRKVIEIAESIIETKEFNEFTDVAFIEEHICNWAFKTYIEKRANEEPINYLRRILDDKKQEYIFYFSTTGLHIEENLVIGNSELIHIDEDFLNRKKAEYKKDNNNYDRATLEGLTKALNNQIVFKSIGIGTNEFARKKAVQNVKISANLLKMFLLVEINDPNTRLFDLEFDTYLIPMHTSFSETNTDKFDLSHNLSANYGAKPTEFTKKRLKEIEKLGFNFIKNYLDKKASSELDYFIRDLIIQAGRYSSQLNPYEKNVMMISWFESIFIQEQKGKSRGLTKLKLFVIPNLVPSNETELLEKIFISHYRIRDRYLHNGLELRFDNNLFYKFHYVAIIMLKKLITLSENINTKSGIIDYFEKN</sequence>
<dbReference type="AlphaFoldDB" id="A0A5J4G111"/>
<keyword evidence="2" id="KW-1185">Reference proteome</keyword>
<protein>
    <recommendedName>
        <fullName evidence="3">Apea-like HEPN domain-containing protein</fullName>
    </recommendedName>
</protein>
<evidence type="ECO:0000313" key="1">
    <source>
        <dbReference type="EMBL" id="GEQ86259.1"/>
    </source>
</evidence>
<evidence type="ECO:0008006" key="3">
    <source>
        <dbReference type="Google" id="ProtNLM"/>
    </source>
</evidence>
<dbReference type="EMBL" id="BKCF01000003">
    <property type="protein sequence ID" value="GEQ86259.1"/>
    <property type="molecule type" value="Genomic_DNA"/>
</dbReference>
<organism evidence="1 2">
    <name type="scientific">Patiriisocius marinistellae</name>
    <dbReference type="NCBI Taxonomy" id="2494560"/>
    <lineage>
        <taxon>Bacteria</taxon>
        <taxon>Pseudomonadati</taxon>
        <taxon>Bacteroidota</taxon>
        <taxon>Flavobacteriia</taxon>
        <taxon>Flavobacteriales</taxon>
        <taxon>Flavobacteriaceae</taxon>
        <taxon>Patiriisocius</taxon>
    </lineage>
</organism>
<proteinExistence type="predicted"/>
<name>A0A5J4G111_9FLAO</name>
<comment type="caution">
    <text evidence="1">The sequence shown here is derived from an EMBL/GenBank/DDBJ whole genome shotgun (WGS) entry which is preliminary data.</text>
</comment>
<accession>A0A5J4G111</accession>